<dbReference type="SUPFAM" id="SSF53850">
    <property type="entry name" value="Periplasmic binding protein-like II"/>
    <property type="match status" value="1"/>
</dbReference>
<dbReference type="InterPro" id="IPR000847">
    <property type="entry name" value="LysR_HTH_N"/>
</dbReference>
<dbReference type="Pfam" id="PF03466">
    <property type="entry name" value="LysR_substrate"/>
    <property type="match status" value="1"/>
</dbReference>
<evidence type="ECO:0000256" key="2">
    <source>
        <dbReference type="ARBA" id="ARBA00023015"/>
    </source>
</evidence>
<feature type="domain" description="HTH lysR-type" evidence="5">
    <location>
        <begin position="8"/>
        <end position="60"/>
    </location>
</feature>
<keyword evidence="2" id="KW-0805">Transcription regulation</keyword>
<dbReference type="EMBL" id="DOEK01000020">
    <property type="protein sequence ID" value="HBP29399.1"/>
    <property type="molecule type" value="Genomic_DNA"/>
</dbReference>
<keyword evidence="4" id="KW-0804">Transcription</keyword>
<gene>
    <name evidence="6" type="ORF">DD666_08285</name>
</gene>
<comment type="similarity">
    <text evidence="1">Belongs to the LysR transcriptional regulatory family.</text>
</comment>
<evidence type="ECO:0000256" key="4">
    <source>
        <dbReference type="ARBA" id="ARBA00023163"/>
    </source>
</evidence>
<dbReference type="PANTHER" id="PTHR30537:SF5">
    <property type="entry name" value="HTH-TYPE TRANSCRIPTIONAL ACTIVATOR TTDR-RELATED"/>
    <property type="match status" value="1"/>
</dbReference>
<dbReference type="GO" id="GO:0006351">
    <property type="term" value="P:DNA-templated transcription"/>
    <property type="evidence" value="ECO:0007669"/>
    <property type="project" value="TreeGrafter"/>
</dbReference>
<dbReference type="SUPFAM" id="SSF46785">
    <property type="entry name" value="Winged helix' DNA-binding domain"/>
    <property type="match status" value="1"/>
</dbReference>
<dbReference type="InterPro" id="IPR058163">
    <property type="entry name" value="LysR-type_TF_proteobact-type"/>
</dbReference>
<protein>
    <submittedName>
        <fullName evidence="6">LysR family transcriptional regulator</fullName>
    </submittedName>
</protein>
<dbReference type="InterPro" id="IPR036388">
    <property type="entry name" value="WH-like_DNA-bd_sf"/>
</dbReference>
<dbReference type="PROSITE" id="PS50931">
    <property type="entry name" value="HTH_LYSR"/>
    <property type="match status" value="1"/>
</dbReference>
<reference evidence="6 7" key="1">
    <citation type="journal article" date="2018" name="Nat. Biotechnol.">
        <title>A standardized bacterial taxonomy based on genome phylogeny substantially revises the tree of life.</title>
        <authorList>
            <person name="Parks D.H."/>
            <person name="Chuvochina M."/>
            <person name="Waite D.W."/>
            <person name="Rinke C."/>
            <person name="Skarshewski A."/>
            <person name="Chaumeil P.A."/>
            <person name="Hugenholtz P."/>
        </authorList>
    </citation>
    <scope>NUCLEOTIDE SEQUENCE [LARGE SCALE GENOMIC DNA]</scope>
    <source>
        <strain evidence="6">UBA10707</strain>
    </source>
</reference>
<organism evidence="6 7">
    <name type="scientific">Advenella kashmirensis</name>
    <dbReference type="NCBI Taxonomy" id="310575"/>
    <lineage>
        <taxon>Bacteria</taxon>
        <taxon>Pseudomonadati</taxon>
        <taxon>Pseudomonadota</taxon>
        <taxon>Betaproteobacteria</taxon>
        <taxon>Burkholderiales</taxon>
        <taxon>Alcaligenaceae</taxon>
    </lineage>
</organism>
<dbReference type="GO" id="GO:0003700">
    <property type="term" value="F:DNA-binding transcription factor activity"/>
    <property type="evidence" value="ECO:0007669"/>
    <property type="project" value="InterPro"/>
</dbReference>
<evidence type="ECO:0000259" key="5">
    <source>
        <dbReference type="PROSITE" id="PS50931"/>
    </source>
</evidence>
<proteinExistence type="inferred from homology"/>
<dbReference type="PANTHER" id="PTHR30537">
    <property type="entry name" value="HTH-TYPE TRANSCRIPTIONAL REGULATOR"/>
    <property type="match status" value="1"/>
</dbReference>
<dbReference type="Pfam" id="PF00126">
    <property type="entry name" value="HTH_1"/>
    <property type="match status" value="1"/>
</dbReference>
<keyword evidence="3" id="KW-0238">DNA-binding</keyword>
<dbReference type="Gene3D" id="3.40.190.290">
    <property type="match status" value="1"/>
</dbReference>
<sequence length="300" mass="33922">MSGRAEEIEVFIQIYDSKSLSAAGAVSGRAPSAVSRILQRLENRLGTQLFYRNSRNVRPTDEGDVFYQHCVEALKLLNAAEASVSNNGLESGVLRVNLLPSFATYQLAPLMPEFHARHPKLRIEFMLGARPSDPLEQGIDVALYSGHQPDSSLVARRLTTTRWMLVASPDYLASRGTPLVPQDLDEHTCLSFAFDTWWNTWNFRNTSKNSVNRKPSMVSDQGEMLLSLALAGMGITRLAHYHVHGHLADGRLVQVLEDYADPTEEPIYLLYRSRHNLSSRLKIWIEFLEEKFSGRPPWLR</sequence>
<accession>A0A356LF01</accession>
<comment type="caution">
    <text evidence="6">The sequence shown here is derived from an EMBL/GenBank/DDBJ whole genome shotgun (WGS) entry which is preliminary data.</text>
</comment>
<dbReference type="Proteomes" id="UP000264036">
    <property type="component" value="Unassembled WGS sequence"/>
</dbReference>
<dbReference type="InterPro" id="IPR036390">
    <property type="entry name" value="WH_DNA-bd_sf"/>
</dbReference>
<name>A0A356LF01_9BURK</name>
<dbReference type="AlphaFoldDB" id="A0A356LF01"/>
<dbReference type="CDD" id="cd08422">
    <property type="entry name" value="PBP2_CrgA_like"/>
    <property type="match status" value="1"/>
</dbReference>
<dbReference type="Gene3D" id="1.10.10.10">
    <property type="entry name" value="Winged helix-like DNA-binding domain superfamily/Winged helix DNA-binding domain"/>
    <property type="match status" value="1"/>
</dbReference>
<dbReference type="GO" id="GO:0043565">
    <property type="term" value="F:sequence-specific DNA binding"/>
    <property type="evidence" value="ECO:0007669"/>
    <property type="project" value="TreeGrafter"/>
</dbReference>
<dbReference type="InterPro" id="IPR005119">
    <property type="entry name" value="LysR_subst-bd"/>
</dbReference>
<evidence type="ECO:0000313" key="6">
    <source>
        <dbReference type="EMBL" id="HBP29399.1"/>
    </source>
</evidence>
<evidence type="ECO:0000313" key="7">
    <source>
        <dbReference type="Proteomes" id="UP000264036"/>
    </source>
</evidence>
<evidence type="ECO:0000256" key="1">
    <source>
        <dbReference type="ARBA" id="ARBA00009437"/>
    </source>
</evidence>
<dbReference type="FunFam" id="1.10.10.10:FF:000001">
    <property type="entry name" value="LysR family transcriptional regulator"/>
    <property type="match status" value="1"/>
</dbReference>
<evidence type="ECO:0000256" key="3">
    <source>
        <dbReference type="ARBA" id="ARBA00023125"/>
    </source>
</evidence>